<gene>
    <name evidence="1" type="ORF">GCM10023149_20350</name>
</gene>
<organism evidence="1 2">
    <name type="scientific">Mucilaginibacter gynuensis</name>
    <dbReference type="NCBI Taxonomy" id="1302236"/>
    <lineage>
        <taxon>Bacteria</taxon>
        <taxon>Pseudomonadati</taxon>
        <taxon>Bacteroidota</taxon>
        <taxon>Sphingobacteriia</taxon>
        <taxon>Sphingobacteriales</taxon>
        <taxon>Sphingobacteriaceae</taxon>
        <taxon>Mucilaginibacter</taxon>
    </lineage>
</organism>
<sequence length="253" mass="28507">MKNLNRYAALIIVLLFLFSCKKDNHETIADPVPEKVINYQDSISFSINDKQYTFDDKYSYGIGNQPINIKRSATVINNGKLAYETGGYYWYGVQDSTLYSVVYKVLSRQAANTFSIDFTKKFADKTLQGGIHLLYPKSNLEVFKLGKQSFAVDLDKENTLEGISINLAGADINKSLSTDVPGFSILIRSDLKNDIQNNSTFEITKIEQLKDNIYAIEAKFEVNLFDIDAKQYRLKNGFMRLVTNVVPGNGGTL</sequence>
<evidence type="ECO:0000313" key="2">
    <source>
        <dbReference type="Proteomes" id="UP001500582"/>
    </source>
</evidence>
<dbReference type="Proteomes" id="UP001500582">
    <property type="component" value="Unassembled WGS sequence"/>
</dbReference>
<dbReference type="PROSITE" id="PS51257">
    <property type="entry name" value="PROKAR_LIPOPROTEIN"/>
    <property type="match status" value="1"/>
</dbReference>
<name>A0ABP8GAT9_9SPHI</name>
<proteinExistence type="predicted"/>
<evidence type="ECO:0000313" key="1">
    <source>
        <dbReference type="EMBL" id="GAA4320855.1"/>
    </source>
</evidence>
<keyword evidence="2" id="KW-1185">Reference proteome</keyword>
<reference evidence="2" key="1">
    <citation type="journal article" date="2019" name="Int. J. Syst. Evol. Microbiol.">
        <title>The Global Catalogue of Microorganisms (GCM) 10K type strain sequencing project: providing services to taxonomists for standard genome sequencing and annotation.</title>
        <authorList>
            <consortium name="The Broad Institute Genomics Platform"/>
            <consortium name="The Broad Institute Genome Sequencing Center for Infectious Disease"/>
            <person name="Wu L."/>
            <person name="Ma J."/>
        </authorList>
    </citation>
    <scope>NUCLEOTIDE SEQUENCE [LARGE SCALE GENOMIC DNA]</scope>
    <source>
        <strain evidence="2">JCM 17705</strain>
    </source>
</reference>
<protein>
    <submittedName>
        <fullName evidence="1">Uncharacterized protein</fullName>
    </submittedName>
</protein>
<comment type="caution">
    <text evidence="1">The sequence shown here is derived from an EMBL/GenBank/DDBJ whole genome shotgun (WGS) entry which is preliminary data.</text>
</comment>
<dbReference type="RefSeq" id="WP_345210949.1">
    <property type="nucleotide sequence ID" value="NZ_BAABFT010000004.1"/>
</dbReference>
<accession>A0ABP8GAT9</accession>
<dbReference type="EMBL" id="BAABFT010000004">
    <property type="protein sequence ID" value="GAA4320855.1"/>
    <property type="molecule type" value="Genomic_DNA"/>
</dbReference>